<evidence type="ECO:0000256" key="1">
    <source>
        <dbReference type="ARBA" id="ARBA00004141"/>
    </source>
</evidence>
<dbReference type="RefSeq" id="WP_092908929.1">
    <property type="nucleotide sequence ID" value="NZ_FOUZ01000012.1"/>
</dbReference>
<dbReference type="OrthoDB" id="8559161at2"/>
<dbReference type="PANTHER" id="PTHR43701:SF2">
    <property type="entry name" value="MEMBRANE TRANSPORTER PROTEIN YJNA-RELATED"/>
    <property type="match status" value="1"/>
</dbReference>
<keyword evidence="2 5" id="KW-0812">Transmembrane</keyword>
<feature type="transmembrane region" description="Helical" evidence="5">
    <location>
        <begin position="185"/>
        <end position="202"/>
    </location>
</feature>
<dbReference type="Pfam" id="PF01925">
    <property type="entry name" value="TauE"/>
    <property type="match status" value="1"/>
</dbReference>
<keyword evidence="4 5" id="KW-0472">Membrane</keyword>
<dbReference type="EMBL" id="FOUZ01000012">
    <property type="protein sequence ID" value="SFN44040.1"/>
    <property type="molecule type" value="Genomic_DNA"/>
</dbReference>
<keyword evidence="3 5" id="KW-1133">Transmembrane helix</keyword>
<keyword evidence="5" id="KW-1003">Cell membrane</keyword>
<feature type="transmembrane region" description="Helical" evidence="5">
    <location>
        <begin position="110"/>
        <end position="128"/>
    </location>
</feature>
<evidence type="ECO:0000256" key="2">
    <source>
        <dbReference type="ARBA" id="ARBA00022692"/>
    </source>
</evidence>
<evidence type="ECO:0000256" key="3">
    <source>
        <dbReference type="ARBA" id="ARBA00022989"/>
    </source>
</evidence>
<evidence type="ECO:0000313" key="6">
    <source>
        <dbReference type="EMBL" id="SFN44040.1"/>
    </source>
</evidence>
<reference evidence="7" key="1">
    <citation type="submission" date="2016-10" db="EMBL/GenBank/DDBJ databases">
        <authorList>
            <person name="Varghese N."/>
            <person name="Submissions S."/>
        </authorList>
    </citation>
    <scope>NUCLEOTIDE SEQUENCE [LARGE SCALE GENOMIC DNA]</scope>
    <source>
        <strain evidence="7">XJ109</strain>
    </source>
</reference>
<dbReference type="PANTHER" id="PTHR43701">
    <property type="entry name" value="MEMBRANE TRANSPORTER PROTEIN MJ0441-RELATED"/>
    <property type="match status" value="1"/>
</dbReference>
<sequence>MLQILGYFVTLIVGVTLGMIGSGGSILTVPNLVYLFGIDAVHATSYSLFIIGITSLIGSVSKIKEGFVNFKLVILFGVPSVISMVLTRQFLMPQIPTEISLSFGVFHKDFMLMMVFAIIMILAAFSMITNKQQDCIDCGKKMEKNILLLVFQGLIIGFVSGILGAGGGFLIIPGLVIFAKVPMKNAVATSLFIVAINSIMGFGSDYEQFYQLNWSLLIGMTILSVIGIIIGNKLVKRIDAKRLKPIFGYFILVVAGFILIKEML</sequence>
<dbReference type="InterPro" id="IPR002781">
    <property type="entry name" value="TM_pro_TauE-like"/>
</dbReference>
<comment type="subcellular location">
    <subcellularLocation>
        <location evidence="5">Cell membrane</location>
        <topology evidence="5">Multi-pass membrane protein</topology>
    </subcellularLocation>
    <subcellularLocation>
        <location evidence="1">Membrane</location>
        <topology evidence="1">Multi-pass membrane protein</topology>
    </subcellularLocation>
</comment>
<feature type="transmembrane region" description="Helical" evidence="5">
    <location>
        <begin position="33"/>
        <end position="60"/>
    </location>
</feature>
<gene>
    <name evidence="6" type="ORF">SAMN05421738_11271</name>
</gene>
<protein>
    <recommendedName>
        <fullName evidence="5">Probable membrane transporter protein</fullName>
    </recommendedName>
</protein>
<evidence type="ECO:0000313" key="7">
    <source>
        <dbReference type="Proteomes" id="UP000199149"/>
    </source>
</evidence>
<feature type="transmembrane region" description="Helical" evidence="5">
    <location>
        <begin position="243"/>
        <end position="260"/>
    </location>
</feature>
<feature type="transmembrane region" description="Helical" evidence="5">
    <location>
        <begin position="214"/>
        <end position="231"/>
    </location>
</feature>
<dbReference type="GO" id="GO:0005886">
    <property type="term" value="C:plasma membrane"/>
    <property type="evidence" value="ECO:0007669"/>
    <property type="project" value="UniProtKB-SubCell"/>
</dbReference>
<comment type="similarity">
    <text evidence="5">Belongs to the 4-toluene sulfonate uptake permease (TSUP) (TC 2.A.102) family.</text>
</comment>
<dbReference type="AlphaFoldDB" id="A0A1I4Z2B4"/>
<feature type="transmembrane region" description="Helical" evidence="5">
    <location>
        <begin position="149"/>
        <end position="179"/>
    </location>
</feature>
<evidence type="ECO:0000256" key="5">
    <source>
        <dbReference type="RuleBase" id="RU363041"/>
    </source>
</evidence>
<feature type="transmembrane region" description="Helical" evidence="5">
    <location>
        <begin position="7"/>
        <end position="27"/>
    </location>
</feature>
<feature type="transmembrane region" description="Helical" evidence="5">
    <location>
        <begin position="72"/>
        <end position="90"/>
    </location>
</feature>
<dbReference type="Proteomes" id="UP000199149">
    <property type="component" value="Unassembled WGS sequence"/>
</dbReference>
<proteinExistence type="inferred from homology"/>
<organism evidence="6 7">
    <name type="scientific">Algoriella xinjiangensis</name>
    <dbReference type="NCBI Taxonomy" id="684065"/>
    <lineage>
        <taxon>Bacteria</taxon>
        <taxon>Pseudomonadati</taxon>
        <taxon>Bacteroidota</taxon>
        <taxon>Flavobacteriia</taxon>
        <taxon>Flavobacteriales</taxon>
        <taxon>Weeksellaceae</taxon>
        <taxon>Algoriella</taxon>
    </lineage>
</organism>
<dbReference type="InterPro" id="IPR051598">
    <property type="entry name" value="TSUP/Inactive_protease-like"/>
</dbReference>
<dbReference type="STRING" id="684065.SAMN05421738_11271"/>
<accession>A0A1I4Z2B4</accession>
<name>A0A1I4Z2B4_9FLAO</name>
<evidence type="ECO:0000256" key="4">
    <source>
        <dbReference type="ARBA" id="ARBA00023136"/>
    </source>
</evidence>
<keyword evidence="7" id="KW-1185">Reference proteome</keyword>